<dbReference type="InterPro" id="IPR035965">
    <property type="entry name" value="PAS-like_dom_sf"/>
</dbReference>
<dbReference type="PROSITE" id="PS50113">
    <property type="entry name" value="PAC"/>
    <property type="match status" value="1"/>
</dbReference>
<evidence type="ECO:0000313" key="6">
    <source>
        <dbReference type="EMBL" id="MBB5321028.1"/>
    </source>
</evidence>
<organism evidence="6 7">
    <name type="scientific">Marinobacter oulmenensis</name>
    <dbReference type="NCBI Taxonomy" id="643747"/>
    <lineage>
        <taxon>Bacteria</taxon>
        <taxon>Pseudomonadati</taxon>
        <taxon>Pseudomonadota</taxon>
        <taxon>Gammaproteobacteria</taxon>
        <taxon>Pseudomonadales</taxon>
        <taxon>Marinobacteraceae</taxon>
        <taxon>Marinobacter</taxon>
    </lineage>
</organism>
<feature type="domain" description="PAS" evidence="2">
    <location>
        <begin position="15"/>
        <end position="86"/>
    </location>
</feature>
<dbReference type="InterPro" id="IPR000700">
    <property type="entry name" value="PAS-assoc_C"/>
</dbReference>
<evidence type="ECO:0000259" key="3">
    <source>
        <dbReference type="PROSITE" id="PS50113"/>
    </source>
</evidence>
<dbReference type="InterPro" id="IPR000160">
    <property type="entry name" value="GGDEF_dom"/>
</dbReference>
<dbReference type="RefSeq" id="WP_183701540.1">
    <property type="nucleotide sequence ID" value="NZ_JACHFE010000003.1"/>
</dbReference>
<comment type="cofactor">
    <cofactor evidence="1">
        <name>Mg(2+)</name>
        <dbReference type="ChEBI" id="CHEBI:18420"/>
    </cofactor>
</comment>
<dbReference type="CDD" id="cd01948">
    <property type="entry name" value="EAL"/>
    <property type="match status" value="1"/>
</dbReference>
<dbReference type="PROSITE" id="PS50883">
    <property type="entry name" value="EAL"/>
    <property type="match status" value="1"/>
</dbReference>
<dbReference type="Pfam" id="PF00990">
    <property type="entry name" value="GGDEF"/>
    <property type="match status" value="1"/>
</dbReference>
<accession>A0A840UJV5</accession>
<dbReference type="InterPro" id="IPR035919">
    <property type="entry name" value="EAL_sf"/>
</dbReference>
<dbReference type="SMART" id="SM00086">
    <property type="entry name" value="PAC"/>
    <property type="match status" value="2"/>
</dbReference>
<feature type="domain" description="PAC" evidence="3">
    <location>
        <begin position="89"/>
        <end position="141"/>
    </location>
</feature>
<dbReference type="SMART" id="SM00267">
    <property type="entry name" value="GGDEF"/>
    <property type="match status" value="1"/>
</dbReference>
<dbReference type="AlphaFoldDB" id="A0A840UJV5"/>
<evidence type="ECO:0000259" key="4">
    <source>
        <dbReference type="PROSITE" id="PS50883"/>
    </source>
</evidence>
<dbReference type="InterPro" id="IPR029787">
    <property type="entry name" value="Nucleotide_cyclase"/>
</dbReference>
<dbReference type="PANTHER" id="PTHR44757:SF2">
    <property type="entry name" value="BIOFILM ARCHITECTURE MAINTENANCE PROTEIN MBAA"/>
    <property type="match status" value="1"/>
</dbReference>
<dbReference type="InterPro" id="IPR052155">
    <property type="entry name" value="Biofilm_reg_signaling"/>
</dbReference>
<sequence>MANIPETLQPFDNIDPRRLALAAAATRNMVLILDADGGIEWVNGAFQRHTGYPLASAAGRRPTELLAGPETNLQLLERIDACLANHQGYEEDLLYYRADGTPYWAHTYCIPIGELQGVAPGFVVVQTNISDRKNSERGLRIAASVFDRSHEAIVITDEYNRIVDTNPAFSRITGYTRAEVLGLNPSILSSGRHSRAYYRSMWKSIEKYDHWRGEVWNRRKNGEEYIELLSISRVHLEEPGRHYFVASFSDITALKNHARELDRAANYDDLTGLPNRQLLEERLRAACQHADRLHQTLSVCYLDLDGFKAINDAYGHEAGDQALRTIGDRLTSALRHGDTVARMGGDEFVLLVQTNHSRAIYQRILDVVAPPLEFGDENITLTASLGVTVYPDDNTDAEALIRHADQAMYSAKEKGRNQYHLFDPGLDASRRQRRDQLMEINRALENGEFELHFQPQIRMADYQTVGFEALIRWRHPHNGLVSPGEFLPALEHSHLEIPLGQWVLKEAIHHLNQWHEAGEQINVSINISAAHLMDRHFVDYLHGYLRSHPEVSPDRITLEVLESTALEDIKGAGNVLQSCQAMGLQIALDDFGTGYSSLTYLRTLPVDMIKIDQSFVRNMLVSPSDRAIVESVVFMAQRFDHLVLAEGVETLEHARVLQDMGCNLVQGYGVARPMHSEQVLPWLRGWREKTGRCTSLENLSVLIGED</sequence>
<dbReference type="InterPro" id="IPR001633">
    <property type="entry name" value="EAL_dom"/>
</dbReference>
<dbReference type="PANTHER" id="PTHR44757">
    <property type="entry name" value="DIGUANYLATE CYCLASE DGCP"/>
    <property type="match status" value="1"/>
</dbReference>
<dbReference type="SMART" id="SM00091">
    <property type="entry name" value="PAS"/>
    <property type="match status" value="2"/>
</dbReference>
<dbReference type="Proteomes" id="UP000591735">
    <property type="component" value="Unassembled WGS sequence"/>
</dbReference>
<evidence type="ECO:0000313" key="7">
    <source>
        <dbReference type="Proteomes" id="UP000591735"/>
    </source>
</evidence>
<dbReference type="InterPro" id="IPR043128">
    <property type="entry name" value="Rev_trsase/Diguanyl_cyclase"/>
</dbReference>
<reference evidence="6 7" key="1">
    <citation type="submission" date="2020-08" db="EMBL/GenBank/DDBJ databases">
        <title>Genomic Encyclopedia of Type Strains, Phase IV (KMG-IV): sequencing the most valuable type-strain genomes for metagenomic binning, comparative biology and taxonomic classification.</title>
        <authorList>
            <person name="Goeker M."/>
        </authorList>
    </citation>
    <scope>NUCLEOTIDE SEQUENCE [LARGE SCALE GENOMIC DNA]</scope>
    <source>
        <strain evidence="6 7">DSM 22359</strain>
    </source>
</reference>
<evidence type="ECO:0000259" key="5">
    <source>
        <dbReference type="PROSITE" id="PS50887"/>
    </source>
</evidence>
<dbReference type="Pfam" id="PF13426">
    <property type="entry name" value="PAS_9"/>
    <property type="match status" value="2"/>
</dbReference>
<dbReference type="SUPFAM" id="SSF141868">
    <property type="entry name" value="EAL domain-like"/>
    <property type="match status" value="1"/>
</dbReference>
<name>A0A840UJV5_9GAMM</name>
<dbReference type="NCBIfam" id="TIGR00254">
    <property type="entry name" value="GGDEF"/>
    <property type="match status" value="1"/>
</dbReference>
<keyword evidence="7" id="KW-1185">Reference proteome</keyword>
<dbReference type="FunFam" id="3.30.70.270:FF:000001">
    <property type="entry name" value="Diguanylate cyclase domain protein"/>
    <property type="match status" value="1"/>
</dbReference>
<dbReference type="SUPFAM" id="SSF55073">
    <property type="entry name" value="Nucleotide cyclase"/>
    <property type="match status" value="1"/>
</dbReference>
<protein>
    <submittedName>
        <fullName evidence="6">Diguanylate cyclase (GGDEF)-like protein/PAS domain S-box-containing protein</fullName>
    </submittedName>
</protein>
<feature type="domain" description="EAL" evidence="4">
    <location>
        <begin position="433"/>
        <end position="687"/>
    </location>
</feature>
<evidence type="ECO:0000259" key="2">
    <source>
        <dbReference type="PROSITE" id="PS50112"/>
    </source>
</evidence>
<dbReference type="NCBIfam" id="TIGR00229">
    <property type="entry name" value="sensory_box"/>
    <property type="match status" value="2"/>
</dbReference>
<gene>
    <name evidence="6" type="ORF">HNR38_001514</name>
</gene>
<dbReference type="CDD" id="cd01949">
    <property type="entry name" value="GGDEF"/>
    <property type="match status" value="1"/>
</dbReference>
<dbReference type="Pfam" id="PF00563">
    <property type="entry name" value="EAL"/>
    <property type="match status" value="1"/>
</dbReference>
<evidence type="ECO:0000256" key="1">
    <source>
        <dbReference type="ARBA" id="ARBA00001946"/>
    </source>
</evidence>
<dbReference type="PROSITE" id="PS50887">
    <property type="entry name" value="GGDEF"/>
    <property type="match status" value="1"/>
</dbReference>
<dbReference type="InterPro" id="IPR000014">
    <property type="entry name" value="PAS"/>
</dbReference>
<dbReference type="InterPro" id="IPR001610">
    <property type="entry name" value="PAC"/>
</dbReference>
<feature type="domain" description="PAS" evidence="2">
    <location>
        <begin position="145"/>
        <end position="182"/>
    </location>
</feature>
<dbReference type="EMBL" id="JACHFE010000003">
    <property type="protein sequence ID" value="MBB5321028.1"/>
    <property type="molecule type" value="Genomic_DNA"/>
</dbReference>
<dbReference type="Gene3D" id="3.30.70.270">
    <property type="match status" value="1"/>
</dbReference>
<dbReference type="GO" id="GO:0003824">
    <property type="term" value="F:catalytic activity"/>
    <property type="evidence" value="ECO:0007669"/>
    <property type="project" value="UniProtKB-ARBA"/>
</dbReference>
<dbReference type="SMART" id="SM00052">
    <property type="entry name" value="EAL"/>
    <property type="match status" value="1"/>
</dbReference>
<dbReference type="PROSITE" id="PS50112">
    <property type="entry name" value="PAS"/>
    <property type="match status" value="2"/>
</dbReference>
<feature type="domain" description="GGDEF" evidence="5">
    <location>
        <begin position="295"/>
        <end position="424"/>
    </location>
</feature>
<comment type="caution">
    <text evidence="6">The sequence shown here is derived from an EMBL/GenBank/DDBJ whole genome shotgun (WGS) entry which is preliminary data.</text>
</comment>
<dbReference type="Gene3D" id="3.20.20.450">
    <property type="entry name" value="EAL domain"/>
    <property type="match status" value="1"/>
</dbReference>
<dbReference type="CDD" id="cd00130">
    <property type="entry name" value="PAS"/>
    <property type="match status" value="2"/>
</dbReference>
<dbReference type="SUPFAM" id="SSF55785">
    <property type="entry name" value="PYP-like sensor domain (PAS domain)"/>
    <property type="match status" value="2"/>
</dbReference>
<dbReference type="Gene3D" id="3.30.450.20">
    <property type="entry name" value="PAS domain"/>
    <property type="match status" value="2"/>
</dbReference>
<proteinExistence type="predicted"/>